<dbReference type="InterPro" id="IPR010982">
    <property type="entry name" value="Lambda_DNA-bd_dom_sf"/>
</dbReference>
<feature type="coiled-coil region" evidence="2">
    <location>
        <begin position="111"/>
        <end position="145"/>
    </location>
</feature>
<dbReference type="Proteomes" id="UP001204144">
    <property type="component" value="Unassembled WGS sequence"/>
</dbReference>
<dbReference type="PROSITE" id="PS50943">
    <property type="entry name" value="HTH_CROC1"/>
    <property type="match status" value="1"/>
</dbReference>
<dbReference type="SMART" id="SM00530">
    <property type="entry name" value="HTH_XRE"/>
    <property type="match status" value="1"/>
</dbReference>
<dbReference type="Pfam" id="PF01381">
    <property type="entry name" value="HTH_3"/>
    <property type="match status" value="1"/>
</dbReference>
<sequence length="179" mass="20951">MHNIKKAKDKIQYFGIKKIDIMTKSYFSQNLKNLRKYHKITLEELSEAVNVSKSALSDYENDKFSPSLIICRKIADFFKTSIDILEFSEILEKNKDGELILANQESHPKQILEAKEYAEVLEKQKNELLLELRLQKQKVESLTLQMRLQEQLKASKLSEIELLRSQIILLQEKIGLIQK</sequence>
<evidence type="ECO:0000259" key="3">
    <source>
        <dbReference type="PROSITE" id="PS50943"/>
    </source>
</evidence>
<gene>
    <name evidence="4" type="ORF">EGI31_18755</name>
</gene>
<name>A0AAE3KUJ1_9BACT</name>
<dbReference type="SUPFAM" id="SSF47413">
    <property type="entry name" value="lambda repressor-like DNA-binding domains"/>
    <property type="match status" value="1"/>
</dbReference>
<dbReference type="PANTHER" id="PTHR46558">
    <property type="entry name" value="TRACRIPTIONAL REGULATORY PROTEIN-RELATED-RELATED"/>
    <property type="match status" value="1"/>
</dbReference>
<accession>A0AAE3KUJ1</accession>
<dbReference type="CDD" id="cd00093">
    <property type="entry name" value="HTH_XRE"/>
    <property type="match status" value="1"/>
</dbReference>
<dbReference type="EMBL" id="RJUF01000179">
    <property type="protein sequence ID" value="MCP9764979.1"/>
    <property type="molecule type" value="Genomic_DNA"/>
</dbReference>
<keyword evidence="5" id="KW-1185">Reference proteome</keyword>
<dbReference type="Gene3D" id="1.10.260.40">
    <property type="entry name" value="lambda repressor-like DNA-binding domains"/>
    <property type="match status" value="1"/>
</dbReference>
<evidence type="ECO:0000313" key="4">
    <source>
        <dbReference type="EMBL" id="MCP9764979.1"/>
    </source>
</evidence>
<evidence type="ECO:0000313" key="5">
    <source>
        <dbReference type="Proteomes" id="UP001204144"/>
    </source>
</evidence>
<dbReference type="PANTHER" id="PTHR46558:SF11">
    <property type="entry name" value="HTH-TYPE TRANSCRIPTIONAL REGULATOR XRE"/>
    <property type="match status" value="1"/>
</dbReference>
<evidence type="ECO:0000256" key="2">
    <source>
        <dbReference type="SAM" id="Coils"/>
    </source>
</evidence>
<proteinExistence type="predicted"/>
<reference evidence="4 5" key="1">
    <citation type="submission" date="2018-11" db="EMBL/GenBank/DDBJ databases">
        <title>Novel bacteria species description.</title>
        <authorList>
            <person name="Han J.-H."/>
        </authorList>
    </citation>
    <scope>NUCLEOTIDE SEQUENCE [LARGE SCALE GENOMIC DNA]</scope>
    <source>
        <strain evidence="4 5">KCTC23259</strain>
    </source>
</reference>
<organism evidence="4 5">
    <name type="scientific">Lacihabitans soyangensis</name>
    <dbReference type="NCBI Taxonomy" id="869394"/>
    <lineage>
        <taxon>Bacteria</taxon>
        <taxon>Pseudomonadati</taxon>
        <taxon>Bacteroidota</taxon>
        <taxon>Cytophagia</taxon>
        <taxon>Cytophagales</taxon>
        <taxon>Leadbetterellaceae</taxon>
        <taxon>Lacihabitans</taxon>
    </lineage>
</organism>
<keyword evidence="2" id="KW-0175">Coiled coil</keyword>
<comment type="caution">
    <text evidence="4">The sequence shown here is derived from an EMBL/GenBank/DDBJ whole genome shotgun (WGS) entry which is preliminary data.</text>
</comment>
<keyword evidence="1" id="KW-0238">DNA-binding</keyword>
<dbReference type="AlphaFoldDB" id="A0AAE3KUJ1"/>
<dbReference type="GO" id="GO:0003677">
    <property type="term" value="F:DNA binding"/>
    <property type="evidence" value="ECO:0007669"/>
    <property type="project" value="UniProtKB-KW"/>
</dbReference>
<feature type="domain" description="HTH cro/C1-type" evidence="3">
    <location>
        <begin position="31"/>
        <end position="85"/>
    </location>
</feature>
<evidence type="ECO:0000256" key="1">
    <source>
        <dbReference type="ARBA" id="ARBA00023125"/>
    </source>
</evidence>
<protein>
    <submittedName>
        <fullName evidence="4">XRE family transcriptional regulator</fullName>
    </submittedName>
</protein>
<dbReference type="InterPro" id="IPR001387">
    <property type="entry name" value="Cro/C1-type_HTH"/>
</dbReference>